<feature type="transmembrane region" description="Helical" evidence="6">
    <location>
        <begin position="271"/>
        <end position="295"/>
    </location>
</feature>
<keyword evidence="9" id="KW-1185">Reference proteome</keyword>
<accession>A0ABD1ZCW3</accession>
<feature type="domain" description="Amino acid transporter transmembrane" evidence="7">
    <location>
        <begin position="17"/>
        <end position="236"/>
    </location>
</feature>
<feature type="transmembrane region" description="Helical" evidence="6">
    <location>
        <begin position="437"/>
        <end position="460"/>
    </location>
</feature>
<dbReference type="PANTHER" id="PTHR22950:SF652">
    <property type="entry name" value="TRANSMEMBRANE AMINO ACID TRANSPORTER FAMILY PROTEIN"/>
    <property type="match status" value="1"/>
</dbReference>
<evidence type="ECO:0000256" key="3">
    <source>
        <dbReference type="ARBA" id="ARBA00022970"/>
    </source>
</evidence>
<evidence type="ECO:0000256" key="1">
    <source>
        <dbReference type="ARBA" id="ARBA00004141"/>
    </source>
</evidence>
<sequence length="470" mass="51323">MEACVDLVGSRRKLGKNESPWVSVLNLCNSAIGAGVLSFPYGFRQTGILGGLFFIGVIWVIEVFALCLLVRVAEKYNSESYQQLVQSVLGSNLAILTSVTMITFVIGAMISYLIITGDVFGPVFAEFFGENSILANRRVVIVLFTVFVILPLAMKTTLKSLKYSSVISVVMLAYLTVALVTIGTKSLVLNGFPPNVLIWDAGKKAFVVIDVAVMAFQCHIQVITIFSELSEHPKPFFGAEKYMLEESLLDEEIISQISKRQRTERVKRMDAVIFLSMSVCLVGFCLVGLFGYLLFPDVESDVLKSFGGENQFMNFARVGMAMVGIVCYPVQHFPARSIVDDAIKALMKAPEAGFSWTRHTLITFFFVGSTLTVALLVTDLGTVFSIVGSTGGVMVVFIIPGLLLIRGIHTKPVGYTDHTLIGEEEIKWSTRTPSQKIVQIFGGALLVAFGVLIFVVTTYVNATGMIAKSG</sequence>
<organism evidence="8 9">
    <name type="scientific">Riccia fluitans</name>
    <dbReference type="NCBI Taxonomy" id="41844"/>
    <lineage>
        <taxon>Eukaryota</taxon>
        <taxon>Viridiplantae</taxon>
        <taxon>Streptophyta</taxon>
        <taxon>Embryophyta</taxon>
        <taxon>Marchantiophyta</taxon>
        <taxon>Marchantiopsida</taxon>
        <taxon>Marchantiidae</taxon>
        <taxon>Marchantiales</taxon>
        <taxon>Ricciaceae</taxon>
        <taxon>Riccia</taxon>
    </lineage>
</organism>
<dbReference type="Pfam" id="PF01490">
    <property type="entry name" value="Aa_trans"/>
    <property type="match status" value="2"/>
</dbReference>
<evidence type="ECO:0000256" key="6">
    <source>
        <dbReference type="SAM" id="Phobius"/>
    </source>
</evidence>
<feature type="transmembrane region" description="Helical" evidence="6">
    <location>
        <begin position="356"/>
        <end position="377"/>
    </location>
</feature>
<feature type="transmembrane region" description="Helical" evidence="6">
    <location>
        <begin position="166"/>
        <end position="185"/>
    </location>
</feature>
<dbReference type="EMBL" id="JBHFFA010000002">
    <property type="protein sequence ID" value="KAL2644177.1"/>
    <property type="molecule type" value="Genomic_DNA"/>
</dbReference>
<evidence type="ECO:0000313" key="9">
    <source>
        <dbReference type="Proteomes" id="UP001605036"/>
    </source>
</evidence>
<reference evidence="8 9" key="1">
    <citation type="submission" date="2024-09" db="EMBL/GenBank/DDBJ databases">
        <title>Chromosome-scale assembly of Riccia fluitans.</title>
        <authorList>
            <person name="Paukszto L."/>
            <person name="Sawicki J."/>
            <person name="Karawczyk K."/>
            <person name="Piernik-Szablinska J."/>
            <person name="Szczecinska M."/>
            <person name="Mazdziarz M."/>
        </authorList>
    </citation>
    <scope>NUCLEOTIDE SEQUENCE [LARGE SCALE GENOMIC DNA]</scope>
    <source>
        <strain evidence="8">Rf_01</strain>
        <tissue evidence="8">Aerial parts of the thallus</tissue>
    </source>
</reference>
<keyword evidence="2 6" id="KW-0812">Transmembrane</keyword>
<evidence type="ECO:0000256" key="5">
    <source>
        <dbReference type="ARBA" id="ARBA00023136"/>
    </source>
</evidence>
<feature type="domain" description="Amino acid transporter transmembrane" evidence="7">
    <location>
        <begin position="256"/>
        <end position="411"/>
    </location>
</feature>
<keyword evidence="3" id="KW-0029">Amino-acid transport</keyword>
<evidence type="ECO:0000313" key="8">
    <source>
        <dbReference type="EMBL" id="KAL2644177.1"/>
    </source>
</evidence>
<keyword evidence="3" id="KW-0813">Transport</keyword>
<proteinExistence type="predicted"/>
<gene>
    <name evidence="8" type="ORF">R1flu_011764</name>
</gene>
<name>A0ABD1ZCW3_9MARC</name>
<dbReference type="GO" id="GO:0006865">
    <property type="term" value="P:amino acid transport"/>
    <property type="evidence" value="ECO:0007669"/>
    <property type="project" value="UniProtKB-KW"/>
</dbReference>
<evidence type="ECO:0000256" key="2">
    <source>
        <dbReference type="ARBA" id="ARBA00022692"/>
    </source>
</evidence>
<feature type="transmembrane region" description="Helical" evidence="6">
    <location>
        <begin position="93"/>
        <end position="115"/>
    </location>
</feature>
<comment type="subcellular location">
    <subcellularLocation>
        <location evidence="1">Membrane</location>
        <topology evidence="1">Multi-pass membrane protein</topology>
    </subcellularLocation>
</comment>
<keyword evidence="4 6" id="KW-1133">Transmembrane helix</keyword>
<dbReference type="Proteomes" id="UP001605036">
    <property type="component" value="Unassembled WGS sequence"/>
</dbReference>
<evidence type="ECO:0000259" key="7">
    <source>
        <dbReference type="Pfam" id="PF01490"/>
    </source>
</evidence>
<dbReference type="InterPro" id="IPR013057">
    <property type="entry name" value="AA_transpt_TM"/>
</dbReference>
<feature type="transmembrane region" description="Helical" evidence="6">
    <location>
        <begin position="135"/>
        <end position="154"/>
    </location>
</feature>
<feature type="transmembrane region" description="Helical" evidence="6">
    <location>
        <begin position="315"/>
        <end position="335"/>
    </location>
</feature>
<feature type="transmembrane region" description="Helical" evidence="6">
    <location>
        <begin position="48"/>
        <end position="72"/>
    </location>
</feature>
<comment type="caution">
    <text evidence="8">The sequence shown here is derived from an EMBL/GenBank/DDBJ whole genome shotgun (WGS) entry which is preliminary data.</text>
</comment>
<evidence type="ECO:0000256" key="4">
    <source>
        <dbReference type="ARBA" id="ARBA00022989"/>
    </source>
</evidence>
<keyword evidence="5 6" id="KW-0472">Membrane</keyword>
<feature type="transmembrane region" description="Helical" evidence="6">
    <location>
        <begin position="205"/>
        <end position="226"/>
    </location>
</feature>
<dbReference type="PANTHER" id="PTHR22950">
    <property type="entry name" value="AMINO ACID TRANSPORTER"/>
    <property type="match status" value="1"/>
</dbReference>
<dbReference type="GO" id="GO:0031090">
    <property type="term" value="C:organelle membrane"/>
    <property type="evidence" value="ECO:0007669"/>
    <property type="project" value="UniProtKB-ARBA"/>
</dbReference>
<dbReference type="AlphaFoldDB" id="A0ABD1ZCW3"/>
<feature type="transmembrane region" description="Helical" evidence="6">
    <location>
        <begin position="383"/>
        <end position="405"/>
    </location>
</feature>
<protein>
    <recommendedName>
        <fullName evidence="7">Amino acid transporter transmembrane domain-containing protein</fullName>
    </recommendedName>
</protein>
<feature type="transmembrane region" description="Helical" evidence="6">
    <location>
        <begin position="21"/>
        <end position="42"/>
    </location>
</feature>